<dbReference type="EMBL" id="JYDQ01001179">
    <property type="protein sequence ID" value="KRY05664.1"/>
    <property type="molecule type" value="Genomic_DNA"/>
</dbReference>
<reference evidence="1 2" key="1">
    <citation type="submission" date="2015-01" db="EMBL/GenBank/DDBJ databases">
        <title>Evolution of Trichinella species and genotypes.</title>
        <authorList>
            <person name="Korhonen P.K."/>
            <person name="Edoardo P."/>
            <person name="Giuseppe L.R."/>
            <person name="Gasser R.B."/>
        </authorList>
    </citation>
    <scope>NUCLEOTIDE SEQUENCE [LARGE SCALE GENOMIC DNA]</scope>
    <source>
        <strain evidence="1">ISS2496</strain>
    </source>
</reference>
<proteinExistence type="predicted"/>
<gene>
    <name evidence="1" type="ORF">T12_2806</name>
</gene>
<dbReference type="Proteomes" id="UP000054783">
    <property type="component" value="Unassembled WGS sequence"/>
</dbReference>
<name>A0A0V0YZN6_9BILA</name>
<organism evidence="1 2">
    <name type="scientific">Trichinella patagoniensis</name>
    <dbReference type="NCBI Taxonomy" id="990121"/>
    <lineage>
        <taxon>Eukaryota</taxon>
        <taxon>Metazoa</taxon>
        <taxon>Ecdysozoa</taxon>
        <taxon>Nematoda</taxon>
        <taxon>Enoplea</taxon>
        <taxon>Dorylaimia</taxon>
        <taxon>Trichinellida</taxon>
        <taxon>Trichinellidae</taxon>
        <taxon>Trichinella</taxon>
    </lineage>
</organism>
<protein>
    <submittedName>
        <fullName evidence="1">Uncharacterized protein</fullName>
    </submittedName>
</protein>
<dbReference type="AlphaFoldDB" id="A0A0V0YZN6"/>
<sequence>MSSNIEAISHPRVKFEELRLWRLIVCEPPRVDRSSTYLDRNLN</sequence>
<evidence type="ECO:0000313" key="1">
    <source>
        <dbReference type="EMBL" id="KRY05664.1"/>
    </source>
</evidence>
<accession>A0A0V0YZN6</accession>
<evidence type="ECO:0000313" key="2">
    <source>
        <dbReference type="Proteomes" id="UP000054783"/>
    </source>
</evidence>
<keyword evidence="2" id="KW-1185">Reference proteome</keyword>
<comment type="caution">
    <text evidence="1">The sequence shown here is derived from an EMBL/GenBank/DDBJ whole genome shotgun (WGS) entry which is preliminary data.</text>
</comment>